<evidence type="ECO:0000313" key="2">
    <source>
        <dbReference type="EMBL" id="SDC10686.1"/>
    </source>
</evidence>
<evidence type="ECO:0000256" key="1">
    <source>
        <dbReference type="SAM" id="Phobius"/>
    </source>
</evidence>
<name>A0A1G6IY24_9BACI</name>
<dbReference type="OrthoDB" id="2889331at2"/>
<keyword evidence="1" id="KW-0472">Membrane</keyword>
<feature type="transmembrane region" description="Helical" evidence="1">
    <location>
        <begin position="51"/>
        <end position="68"/>
    </location>
</feature>
<organism evidence="2 3">
    <name type="scientific">Terribacillus halophilus</name>
    <dbReference type="NCBI Taxonomy" id="361279"/>
    <lineage>
        <taxon>Bacteria</taxon>
        <taxon>Bacillati</taxon>
        <taxon>Bacillota</taxon>
        <taxon>Bacilli</taxon>
        <taxon>Bacillales</taxon>
        <taxon>Bacillaceae</taxon>
        <taxon>Terribacillus</taxon>
    </lineage>
</organism>
<keyword evidence="1" id="KW-0812">Transmembrane</keyword>
<keyword evidence="3" id="KW-1185">Reference proteome</keyword>
<sequence>MKTDKKQIMKATRAALLIYVLVIGILGTAMFATFIFWVVPKDKLSKVIEPFSIAALFLYGTCIAAILIRETVFSKEKINNE</sequence>
<reference evidence="3" key="1">
    <citation type="submission" date="2016-10" db="EMBL/GenBank/DDBJ databases">
        <authorList>
            <person name="Varghese N."/>
            <person name="Submissions S."/>
        </authorList>
    </citation>
    <scope>NUCLEOTIDE SEQUENCE [LARGE SCALE GENOMIC DNA]</scope>
    <source>
        <strain evidence="3">DSM 21620</strain>
    </source>
</reference>
<dbReference type="Proteomes" id="UP000198666">
    <property type="component" value="Unassembled WGS sequence"/>
</dbReference>
<dbReference type="AlphaFoldDB" id="A0A1G6IY24"/>
<proteinExistence type="predicted"/>
<gene>
    <name evidence="2" type="ORF">SAMN05421663_101401</name>
</gene>
<dbReference type="RefSeq" id="WP_093725467.1">
    <property type="nucleotide sequence ID" value="NZ_FMZB01000001.1"/>
</dbReference>
<accession>A0A1G6IY24</accession>
<evidence type="ECO:0000313" key="3">
    <source>
        <dbReference type="Proteomes" id="UP000198666"/>
    </source>
</evidence>
<feature type="transmembrane region" description="Helical" evidence="1">
    <location>
        <begin position="16"/>
        <end position="39"/>
    </location>
</feature>
<protein>
    <submittedName>
        <fullName evidence="2">Uncharacterized protein</fullName>
    </submittedName>
</protein>
<dbReference type="EMBL" id="FMZB01000001">
    <property type="protein sequence ID" value="SDC10686.1"/>
    <property type="molecule type" value="Genomic_DNA"/>
</dbReference>
<keyword evidence="1" id="KW-1133">Transmembrane helix</keyword>